<evidence type="ECO:0000256" key="1">
    <source>
        <dbReference type="SAM" id="MobiDB-lite"/>
    </source>
</evidence>
<protein>
    <submittedName>
        <fullName evidence="2">Uncharacterized protein</fullName>
    </submittedName>
</protein>
<feature type="region of interest" description="Disordered" evidence="1">
    <location>
        <begin position="1"/>
        <end position="29"/>
    </location>
</feature>
<sequence>MLEHEEHDMMHALIVESKPGKDKPGQVTK</sequence>
<keyword evidence="3" id="KW-1185">Reference proteome</keyword>
<proteinExistence type="predicted"/>
<dbReference type="AlphaFoldDB" id="A0A8J7JAY6"/>
<gene>
    <name evidence="2" type="ORF">JFN93_05605</name>
</gene>
<reference evidence="2" key="1">
    <citation type="submission" date="2020-12" db="EMBL/GenBank/DDBJ databases">
        <title>Geomonas sp. Red875, isolated from river sediment.</title>
        <authorList>
            <person name="Xu Z."/>
            <person name="Zhang Z."/>
            <person name="Masuda Y."/>
            <person name="Itoh H."/>
            <person name="Senoo K."/>
        </authorList>
    </citation>
    <scope>NUCLEOTIDE SEQUENCE</scope>
    <source>
        <strain evidence="2">Red875</strain>
    </source>
</reference>
<accession>A0A8J7JAY6</accession>
<feature type="compositionally biased region" description="Basic and acidic residues" evidence="1">
    <location>
        <begin position="1"/>
        <end position="10"/>
    </location>
</feature>
<organism evidence="2 3">
    <name type="scientific">Geomesophilobacter sediminis</name>
    <dbReference type="NCBI Taxonomy" id="2798584"/>
    <lineage>
        <taxon>Bacteria</taxon>
        <taxon>Pseudomonadati</taxon>
        <taxon>Thermodesulfobacteriota</taxon>
        <taxon>Desulfuromonadia</taxon>
        <taxon>Geobacterales</taxon>
        <taxon>Geobacteraceae</taxon>
        <taxon>Geomesophilobacter</taxon>
    </lineage>
</organism>
<feature type="compositionally biased region" description="Basic and acidic residues" evidence="1">
    <location>
        <begin position="18"/>
        <end position="29"/>
    </location>
</feature>
<evidence type="ECO:0000313" key="2">
    <source>
        <dbReference type="EMBL" id="MBJ6724176.1"/>
    </source>
</evidence>
<name>A0A8J7JAY6_9BACT</name>
<dbReference type="Proteomes" id="UP000636888">
    <property type="component" value="Unassembled WGS sequence"/>
</dbReference>
<dbReference type="EMBL" id="JAEMHM010000004">
    <property type="protein sequence ID" value="MBJ6724176.1"/>
    <property type="molecule type" value="Genomic_DNA"/>
</dbReference>
<evidence type="ECO:0000313" key="3">
    <source>
        <dbReference type="Proteomes" id="UP000636888"/>
    </source>
</evidence>
<comment type="caution">
    <text evidence="2">The sequence shown here is derived from an EMBL/GenBank/DDBJ whole genome shotgun (WGS) entry which is preliminary data.</text>
</comment>